<feature type="chain" id="PRO_5005292092" description="Secreted protein" evidence="2">
    <location>
        <begin position="26"/>
        <end position="139"/>
    </location>
</feature>
<evidence type="ECO:0000313" key="3">
    <source>
        <dbReference type="EMBL" id="KMS59743.1"/>
    </source>
</evidence>
<reference evidence="3 4" key="1">
    <citation type="journal article" date="2015" name="G3 (Bethesda)">
        <title>Insights into Ongoing Evolution of the Hexachlorocyclohexane Catabolic Pathway from Comparative Genomics of Ten Sphingomonadaceae Strains.</title>
        <authorList>
            <person name="Pearce S.L."/>
            <person name="Oakeshott J.G."/>
            <person name="Pandey G."/>
        </authorList>
    </citation>
    <scope>NUCLEOTIDE SEQUENCE [LARGE SCALE GENOMIC DNA]</scope>
    <source>
        <strain evidence="3 4">LL02</strain>
    </source>
</reference>
<protein>
    <recommendedName>
        <fullName evidence="5">Secreted protein</fullName>
    </recommendedName>
</protein>
<dbReference type="PROSITE" id="PS51257">
    <property type="entry name" value="PROKAR_LIPOPROTEIN"/>
    <property type="match status" value="1"/>
</dbReference>
<evidence type="ECO:0000256" key="2">
    <source>
        <dbReference type="SAM" id="SignalP"/>
    </source>
</evidence>
<proteinExistence type="predicted"/>
<dbReference type="OrthoDB" id="8592692at2"/>
<name>A0A0J7Y8S7_9SPHN</name>
<keyword evidence="2" id="KW-0732">Signal</keyword>
<dbReference type="AlphaFoldDB" id="A0A0J7Y8S7"/>
<evidence type="ECO:0008006" key="5">
    <source>
        <dbReference type="Google" id="ProtNLM"/>
    </source>
</evidence>
<organism evidence="3 4">
    <name type="scientific">Novosphingobium barchaimii LL02</name>
    <dbReference type="NCBI Taxonomy" id="1114963"/>
    <lineage>
        <taxon>Bacteria</taxon>
        <taxon>Pseudomonadati</taxon>
        <taxon>Pseudomonadota</taxon>
        <taxon>Alphaproteobacteria</taxon>
        <taxon>Sphingomonadales</taxon>
        <taxon>Sphingomonadaceae</taxon>
        <taxon>Novosphingobium</taxon>
    </lineage>
</organism>
<sequence length="139" mass="13925">MVGPVRSLALAALGAFALGACTPQAGPQPPTPPTGGATQAPGNQSYARDMSAADKAACTSTGGTVQRRGRLGMEQCVRPFADAGKACTDTSQCEGKCVGSAGSASGNEKVSGQCQADDRLFGCYSEIKDGKAAYAICVD</sequence>
<comment type="caution">
    <text evidence="3">The sequence shown here is derived from an EMBL/GenBank/DDBJ whole genome shotgun (WGS) entry which is preliminary data.</text>
</comment>
<gene>
    <name evidence="3" type="ORF">V474_11145</name>
</gene>
<evidence type="ECO:0000256" key="1">
    <source>
        <dbReference type="SAM" id="MobiDB-lite"/>
    </source>
</evidence>
<feature type="region of interest" description="Disordered" evidence="1">
    <location>
        <begin position="23"/>
        <end position="52"/>
    </location>
</feature>
<dbReference type="RefSeq" id="WP_059150460.1">
    <property type="nucleotide sequence ID" value="NZ_KQ130452.1"/>
</dbReference>
<keyword evidence="4" id="KW-1185">Reference proteome</keyword>
<accession>A0A0J7Y8S7</accession>
<evidence type="ECO:0000313" key="4">
    <source>
        <dbReference type="Proteomes" id="UP000052268"/>
    </source>
</evidence>
<dbReference type="Proteomes" id="UP000052268">
    <property type="component" value="Unassembled WGS sequence"/>
</dbReference>
<dbReference type="PATRIC" id="fig|1114963.3.peg.1136"/>
<feature type="signal peptide" evidence="2">
    <location>
        <begin position="1"/>
        <end position="25"/>
    </location>
</feature>
<dbReference type="EMBL" id="JACU01000002">
    <property type="protein sequence ID" value="KMS59743.1"/>
    <property type="molecule type" value="Genomic_DNA"/>
</dbReference>